<gene>
    <name evidence="1" type="ORF">S12H4_62499</name>
</gene>
<organism evidence="1">
    <name type="scientific">marine sediment metagenome</name>
    <dbReference type="NCBI Taxonomy" id="412755"/>
    <lineage>
        <taxon>unclassified sequences</taxon>
        <taxon>metagenomes</taxon>
        <taxon>ecological metagenomes</taxon>
    </lineage>
</organism>
<evidence type="ECO:0000313" key="1">
    <source>
        <dbReference type="EMBL" id="GAJ19237.1"/>
    </source>
</evidence>
<protein>
    <submittedName>
        <fullName evidence="1">Uncharacterized protein</fullName>
    </submittedName>
</protein>
<proteinExistence type="predicted"/>
<dbReference type="AlphaFoldDB" id="X1VJU3"/>
<feature type="non-terminal residue" evidence="1">
    <location>
        <position position="1"/>
    </location>
</feature>
<reference evidence="1" key="1">
    <citation type="journal article" date="2014" name="Front. Microbiol.">
        <title>High frequency of phylogenetically diverse reductive dehalogenase-homologous genes in deep subseafloor sedimentary metagenomes.</title>
        <authorList>
            <person name="Kawai M."/>
            <person name="Futagami T."/>
            <person name="Toyoda A."/>
            <person name="Takaki Y."/>
            <person name="Nishi S."/>
            <person name="Hori S."/>
            <person name="Arai W."/>
            <person name="Tsubouchi T."/>
            <person name="Morono Y."/>
            <person name="Uchiyama I."/>
            <person name="Ito T."/>
            <person name="Fujiyama A."/>
            <person name="Inagaki F."/>
            <person name="Takami H."/>
        </authorList>
    </citation>
    <scope>NUCLEOTIDE SEQUENCE</scope>
    <source>
        <strain evidence="1">Expedition CK06-06</strain>
    </source>
</reference>
<sequence>DGTHPLTSVDISAYALWATVVQAATTWFNQVVRNGIDQLIKGKREGIFSSGSTVPGTDKLDVACYSIFIAPTDGDFWYS</sequence>
<accession>X1VJU3</accession>
<comment type="caution">
    <text evidence="1">The sequence shown here is derived from an EMBL/GenBank/DDBJ whole genome shotgun (WGS) entry which is preliminary data.</text>
</comment>
<dbReference type="EMBL" id="BARW01041957">
    <property type="protein sequence ID" value="GAJ19237.1"/>
    <property type="molecule type" value="Genomic_DNA"/>
</dbReference>
<feature type="non-terminal residue" evidence="1">
    <location>
        <position position="79"/>
    </location>
</feature>
<name>X1VJU3_9ZZZZ</name>